<dbReference type="Gene3D" id="1.10.510.10">
    <property type="entry name" value="Transferase(Phosphotransferase) domain 1"/>
    <property type="match status" value="1"/>
</dbReference>
<gene>
    <name evidence="1" type="primary">ORF2271</name>
</gene>
<reference evidence="1" key="1">
    <citation type="submission" date="2014-12" db="EMBL/GenBank/DDBJ databases">
        <title>Insight into the proteome of Arion vulgaris.</title>
        <authorList>
            <person name="Aradska J."/>
            <person name="Bulat T."/>
            <person name="Smidak R."/>
            <person name="Sarate P."/>
            <person name="Gangsoo J."/>
            <person name="Sialana F."/>
            <person name="Bilban M."/>
            <person name="Lubec G."/>
        </authorList>
    </citation>
    <scope>NUCLEOTIDE SEQUENCE</scope>
    <source>
        <tissue evidence="1">Skin</tissue>
    </source>
</reference>
<dbReference type="InterPro" id="IPR011009">
    <property type="entry name" value="Kinase-like_dom_sf"/>
</dbReference>
<dbReference type="EMBL" id="HACG01000926">
    <property type="protein sequence ID" value="CEK47791.1"/>
    <property type="molecule type" value="Transcribed_RNA"/>
</dbReference>
<dbReference type="SUPFAM" id="SSF56112">
    <property type="entry name" value="Protein kinase-like (PK-like)"/>
    <property type="match status" value="1"/>
</dbReference>
<feature type="non-terminal residue" evidence="1">
    <location>
        <position position="110"/>
    </location>
</feature>
<dbReference type="AlphaFoldDB" id="A0A0B6XW88"/>
<proteinExistence type="predicted"/>
<feature type="non-terminal residue" evidence="1">
    <location>
        <position position="1"/>
    </location>
</feature>
<protein>
    <recommendedName>
        <fullName evidence="2">Protein kinase domain-containing protein</fullName>
    </recommendedName>
</protein>
<evidence type="ECO:0000313" key="1">
    <source>
        <dbReference type="EMBL" id="CEK47791.1"/>
    </source>
</evidence>
<name>A0A0B6XW88_9EUPU</name>
<accession>A0A0B6XW88</accession>
<organism evidence="1">
    <name type="scientific">Arion vulgaris</name>
    <dbReference type="NCBI Taxonomy" id="1028688"/>
    <lineage>
        <taxon>Eukaryota</taxon>
        <taxon>Metazoa</taxon>
        <taxon>Spiralia</taxon>
        <taxon>Lophotrochozoa</taxon>
        <taxon>Mollusca</taxon>
        <taxon>Gastropoda</taxon>
        <taxon>Heterobranchia</taxon>
        <taxon>Euthyneura</taxon>
        <taxon>Panpulmonata</taxon>
        <taxon>Eupulmonata</taxon>
        <taxon>Stylommatophora</taxon>
        <taxon>Helicina</taxon>
        <taxon>Arionoidea</taxon>
        <taxon>Arionidae</taxon>
        <taxon>Arion</taxon>
    </lineage>
</organism>
<sequence>EIGQQPHDEKSDLYSVGGVLLNMLSTSLFSENEFYHKLGEIKESPEVLNEVLEMISENYTKTIVNTVQTLLRFKHSVRPFILEFIKAGFVQECMAQVDSSQLDKRSREKE</sequence>
<evidence type="ECO:0008006" key="2">
    <source>
        <dbReference type="Google" id="ProtNLM"/>
    </source>
</evidence>